<proteinExistence type="predicted"/>
<evidence type="ECO:0000313" key="2">
    <source>
        <dbReference type="Proteomes" id="UP000250275"/>
    </source>
</evidence>
<organism evidence="1 2">
    <name type="scientific">Eufriesea mexicana</name>
    <dbReference type="NCBI Taxonomy" id="516756"/>
    <lineage>
        <taxon>Eukaryota</taxon>
        <taxon>Metazoa</taxon>
        <taxon>Ecdysozoa</taxon>
        <taxon>Arthropoda</taxon>
        <taxon>Hexapoda</taxon>
        <taxon>Insecta</taxon>
        <taxon>Pterygota</taxon>
        <taxon>Neoptera</taxon>
        <taxon>Endopterygota</taxon>
        <taxon>Hymenoptera</taxon>
        <taxon>Apocrita</taxon>
        <taxon>Aculeata</taxon>
        <taxon>Apoidea</taxon>
        <taxon>Anthophila</taxon>
        <taxon>Apidae</taxon>
        <taxon>Eufriesea</taxon>
    </lineage>
</organism>
<keyword evidence="2" id="KW-1185">Reference proteome</keyword>
<reference evidence="1 2" key="1">
    <citation type="submission" date="2015-07" db="EMBL/GenBank/DDBJ databases">
        <title>The genome of Eufriesea mexicana.</title>
        <authorList>
            <person name="Pan H."/>
            <person name="Kapheim K."/>
        </authorList>
    </citation>
    <scope>NUCLEOTIDE SEQUENCE [LARGE SCALE GENOMIC DNA]</scope>
    <source>
        <strain evidence="1">0111107269</strain>
        <tissue evidence="1">Whole body</tissue>
    </source>
</reference>
<name>A0A310SCI2_9HYME</name>
<evidence type="ECO:0000313" key="1">
    <source>
        <dbReference type="EMBL" id="OAD57550.1"/>
    </source>
</evidence>
<dbReference type="AlphaFoldDB" id="A0A310SCI2"/>
<dbReference type="Proteomes" id="UP000250275">
    <property type="component" value="Unassembled WGS sequence"/>
</dbReference>
<protein>
    <submittedName>
        <fullName evidence="1">Uncharacterized protein</fullName>
    </submittedName>
</protein>
<accession>A0A310SCI2</accession>
<sequence>MEEREDYLIRNGVSKLGLEQERRNGRSEKEIIESLRKRDTERQGQVQYNKIQRSRYNEGYKYILTTGLPEYSGKEGNGESQQLIPEARCDSFESWNRYWEEEVKRKCELCEDALETMQHLVRDCRMMDREVRIEDILGGRKDKKVENWLRRVKWKKKIVREGRT</sequence>
<gene>
    <name evidence="1" type="ORF">WN48_01775</name>
</gene>
<dbReference type="EMBL" id="KQ761405">
    <property type="protein sequence ID" value="OAD57550.1"/>
    <property type="molecule type" value="Genomic_DNA"/>
</dbReference>